<dbReference type="AlphaFoldDB" id="A0A8X8KSG6"/>
<sequence length="164" mass="18211">MPSKVNFPPDHDPRVSSLYALNDIDINAPPEVVWKLLVDATNWSGYFPPENQITILGGETELAQGTRYTRVTVGHVMRCVVTECDPLHRLSWSTTVDGDTTGSSAYHGWVITPTAEGCYLSTEETLQGEFFLDLIGRKSPGALYKYHQDWVELLARAAEAKAAR</sequence>
<dbReference type="EMBL" id="WHUT02000015">
    <property type="protein sequence ID" value="NUB46462.1"/>
    <property type="molecule type" value="Genomic_DNA"/>
</dbReference>
<name>A0A8X8KSG6_9RHOB</name>
<dbReference type="Gene3D" id="3.30.530.20">
    <property type="match status" value="1"/>
</dbReference>
<dbReference type="Pfam" id="PF10604">
    <property type="entry name" value="Polyketide_cyc2"/>
    <property type="match status" value="1"/>
</dbReference>
<gene>
    <name evidence="1" type="ORF">GEU84_018880</name>
</gene>
<dbReference type="SUPFAM" id="SSF55961">
    <property type="entry name" value="Bet v1-like"/>
    <property type="match status" value="1"/>
</dbReference>
<dbReference type="InterPro" id="IPR023393">
    <property type="entry name" value="START-like_dom_sf"/>
</dbReference>
<dbReference type="Proteomes" id="UP000484076">
    <property type="component" value="Unassembled WGS sequence"/>
</dbReference>
<accession>A0A8X8KSG6</accession>
<dbReference type="InterPro" id="IPR019587">
    <property type="entry name" value="Polyketide_cyclase/dehydratase"/>
</dbReference>
<evidence type="ECO:0000313" key="1">
    <source>
        <dbReference type="EMBL" id="NUB46462.1"/>
    </source>
</evidence>
<protein>
    <submittedName>
        <fullName evidence="1">SRPBCC domain-containing protein</fullName>
    </submittedName>
</protein>
<dbReference type="RefSeq" id="WP_152828572.1">
    <property type="nucleotide sequence ID" value="NZ_WHUT02000015.1"/>
</dbReference>
<comment type="caution">
    <text evidence="1">The sequence shown here is derived from an EMBL/GenBank/DDBJ whole genome shotgun (WGS) entry which is preliminary data.</text>
</comment>
<dbReference type="CDD" id="cd07822">
    <property type="entry name" value="SRPBCC_4"/>
    <property type="match status" value="1"/>
</dbReference>
<reference evidence="1" key="1">
    <citation type="submission" date="2020-05" db="EMBL/GenBank/DDBJ databases">
        <title>Fertoebacter nigrum gen. nov., sp. nov., a new member of the family Rhodobacteraceae.</title>
        <authorList>
            <person name="Szuroczki S."/>
            <person name="Abbaszade G."/>
            <person name="Buni D."/>
            <person name="Schumann P."/>
            <person name="Toth E."/>
        </authorList>
    </citation>
    <scope>NUCLEOTIDE SEQUENCE</scope>
    <source>
        <strain evidence="1">RG-N-1a</strain>
    </source>
</reference>
<evidence type="ECO:0000313" key="2">
    <source>
        <dbReference type="Proteomes" id="UP000484076"/>
    </source>
</evidence>
<proteinExistence type="predicted"/>
<keyword evidence="2" id="KW-1185">Reference proteome</keyword>
<organism evidence="1 2">
    <name type="scientific">Fertoeibacter niger</name>
    <dbReference type="NCBI Taxonomy" id="2656921"/>
    <lineage>
        <taxon>Bacteria</taxon>
        <taxon>Pseudomonadati</taxon>
        <taxon>Pseudomonadota</taxon>
        <taxon>Alphaproteobacteria</taxon>
        <taxon>Rhodobacterales</taxon>
        <taxon>Paracoccaceae</taxon>
        <taxon>Fertoeibacter</taxon>
    </lineage>
</organism>